<accession>A0ACC2BBQ9</accession>
<protein>
    <submittedName>
        <fullName evidence="1">Uncharacterized protein</fullName>
    </submittedName>
</protein>
<dbReference type="EMBL" id="CM055107">
    <property type="protein sequence ID" value="KAJ7527205.1"/>
    <property type="molecule type" value="Genomic_DNA"/>
</dbReference>
<name>A0ACC2BBQ9_DIPCM</name>
<evidence type="ECO:0000313" key="1">
    <source>
        <dbReference type="EMBL" id="KAJ7527205.1"/>
    </source>
</evidence>
<proteinExistence type="predicted"/>
<dbReference type="Proteomes" id="UP001162992">
    <property type="component" value="Chromosome 16"/>
</dbReference>
<gene>
    <name evidence="1" type="ORF">O6H91_16G042200</name>
</gene>
<sequence>MHSLSDARPACRENRVNSQQACRICPQRRCAFRISLCESKVGSDLTICINDINGQILILNCMFSLRHLPDETVAAESPRKRMLKNIPAMNSKVLIERVMNVACNTPLGFIHRFRALIDHSGESAHGESVLHQGHLQCDGTREVWSVYIGHNPTSTGKPLTYMAGFRMMPIQSTMYRQIQDILTTSFHRNYGFRRDGEWMVLGWKNMPTHAVPAWETRSIQPKTAASISLPSIQN</sequence>
<keyword evidence="2" id="KW-1185">Reference proteome</keyword>
<evidence type="ECO:0000313" key="2">
    <source>
        <dbReference type="Proteomes" id="UP001162992"/>
    </source>
</evidence>
<comment type="caution">
    <text evidence="1">The sequence shown here is derived from an EMBL/GenBank/DDBJ whole genome shotgun (WGS) entry which is preliminary data.</text>
</comment>
<organism evidence="1 2">
    <name type="scientific">Diphasiastrum complanatum</name>
    <name type="common">Issler's clubmoss</name>
    <name type="synonym">Lycopodium complanatum</name>
    <dbReference type="NCBI Taxonomy" id="34168"/>
    <lineage>
        <taxon>Eukaryota</taxon>
        <taxon>Viridiplantae</taxon>
        <taxon>Streptophyta</taxon>
        <taxon>Embryophyta</taxon>
        <taxon>Tracheophyta</taxon>
        <taxon>Lycopodiopsida</taxon>
        <taxon>Lycopodiales</taxon>
        <taxon>Lycopodiaceae</taxon>
        <taxon>Lycopodioideae</taxon>
        <taxon>Diphasiastrum</taxon>
    </lineage>
</organism>
<reference evidence="2" key="1">
    <citation type="journal article" date="2024" name="Proc. Natl. Acad. Sci. U.S.A.">
        <title>Extraordinary preservation of gene collinearity over three hundred million years revealed in homosporous lycophytes.</title>
        <authorList>
            <person name="Li C."/>
            <person name="Wickell D."/>
            <person name="Kuo L.Y."/>
            <person name="Chen X."/>
            <person name="Nie B."/>
            <person name="Liao X."/>
            <person name="Peng D."/>
            <person name="Ji J."/>
            <person name="Jenkins J."/>
            <person name="Williams M."/>
            <person name="Shu S."/>
            <person name="Plott C."/>
            <person name="Barry K."/>
            <person name="Rajasekar S."/>
            <person name="Grimwood J."/>
            <person name="Han X."/>
            <person name="Sun S."/>
            <person name="Hou Z."/>
            <person name="He W."/>
            <person name="Dai G."/>
            <person name="Sun C."/>
            <person name="Schmutz J."/>
            <person name="Leebens-Mack J.H."/>
            <person name="Li F.W."/>
            <person name="Wang L."/>
        </authorList>
    </citation>
    <scope>NUCLEOTIDE SEQUENCE [LARGE SCALE GENOMIC DNA]</scope>
    <source>
        <strain evidence="2">cv. PW_Plant_1</strain>
    </source>
</reference>